<dbReference type="EMBL" id="CAAALY010021539">
    <property type="protein sequence ID" value="VEL14536.1"/>
    <property type="molecule type" value="Genomic_DNA"/>
</dbReference>
<accession>A0A448WLH2</accession>
<dbReference type="AlphaFoldDB" id="A0A448WLH2"/>
<gene>
    <name evidence="1" type="ORF">PXEA_LOCUS7976</name>
</gene>
<name>A0A448WLH2_9PLAT</name>
<sequence length="94" mass="10628">MSLHFTCRLCFQKAFPTWAVRQIHLADFLDPVGIASTTQHHVVLGNQPPFDTTRFSISPQNLVEVICEFVALDTEGWCAEKSSAHRPAKPIKRH</sequence>
<reference evidence="1" key="1">
    <citation type="submission" date="2018-11" db="EMBL/GenBank/DDBJ databases">
        <authorList>
            <consortium name="Pathogen Informatics"/>
        </authorList>
    </citation>
    <scope>NUCLEOTIDE SEQUENCE</scope>
</reference>
<keyword evidence="2" id="KW-1185">Reference proteome</keyword>
<evidence type="ECO:0000313" key="2">
    <source>
        <dbReference type="Proteomes" id="UP000784294"/>
    </source>
</evidence>
<protein>
    <submittedName>
        <fullName evidence="1">Uncharacterized protein</fullName>
    </submittedName>
</protein>
<comment type="caution">
    <text evidence="1">The sequence shown here is derived from an EMBL/GenBank/DDBJ whole genome shotgun (WGS) entry which is preliminary data.</text>
</comment>
<proteinExistence type="predicted"/>
<evidence type="ECO:0000313" key="1">
    <source>
        <dbReference type="EMBL" id="VEL14536.1"/>
    </source>
</evidence>
<organism evidence="1 2">
    <name type="scientific">Protopolystoma xenopodis</name>
    <dbReference type="NCBI Taxonomy" id="117903"/>
    <lineage>
        <taxon>Eukaryota</taxon>
        <taxon>Metazoa</taxon>
        <taxon>Spiralia</taxon>
        <taxon>Lophotrochozoa</taxon>
        <taxon>Platyhelminthes</taxon>
        <taxon>Monogenea</taxon>
        <taxon>Polyopisthocotylea</taxon>
        <taxon>Polystomatidea</taxon>
        <taxon>Polystomatidae</taxon>
        <taxon>Protopolystoma</taxon>
    </lineage>
</organism>
<dbReference type="Proteomes" id="UP000784294">
    <property type="component" value="Unassembled WGS sequence"/>
</dbReference>